<sequence length="76" mass="9036">NILTIDPTFKKFITTNNALKKQQLYQEFLNTHCRIRSYIFQIKKCGNLDCCFCKPIRMPDNEFELLKFLPDPEMSS</sequence>
<dbReference type="Proteomes" id="UP000789901">
    <property type="component" value="Unassembled WGS sequence"/>
</dbReference>
<organism evidence="1 2">
    <name type="scientific">Gigaspora margarita</name>
    <dbReference type="NCBI Taxonomy" id="4874"/>
    <lineage>
        <taxon>Eukaryota</taxon>
        <taxon>Fungi</taxon>
        <taxon>Fungi incertae sedis</taxon>
        <taxon>Mucoromycota</taxon>
        <taxon>Glomeromycotina</taxon>
        <taxon>Glomeromycetes</taxon>
        <taxon>Diversisporales</taxon>
        <taxon>Gigasporaceae</taxon>
        <taxon>Gigaspora</taxon>
    </lineage>
</organism>
<evidence type="ECO:0000313" key="2">
    <source>
        <dbReference type="Proteomes" id="UP000789901"/>
    </source>
</evidence>
<evidence type="ECO:0000313" key="1">
    <source>
        <dbReference type="EMBL" id="CAG8853530.1"/>
    </source>
</evidence>
<reference evidence="1 2" key="1">
    <citation type="submission" date="2021-06" db="EMBL/GenBank/DDBJ databases">
        <authorList>
            <person name="Kallberg Y."/>
            <person name="Tangrot J."/>
            <person name="Rosling A."/>
        </authorList>
    </citation>
    <scope>NUCLEOTIDE SEQUENCE [LARGE SCALE GENOMIC DNA]</scope>
    <source>
        <strain evidence="1 2">120-4 pot B 10/14</strain>
    </source>
</reference>
<comment type="caution">
    <text evidence="1">The sequence shown here is derived from an EMBL/GenBank/DDBJ whole genome shotgun (WGS) entry which is preliminary data.</text>
</comment>
<feature type="non-terminal residue" evidence="1">
    <location>
        <position position="1"/>
    </location>
</feature>
<protein>
    <submittedName>
        <fullName evidence="1">43167_t:CDS:1</fullName>
    </submittedName>
</protein>
<feature type="non-terminal residue" evidence="1">
    <location>
        <position position="76"/>
    </location>
</feature>
<gene>
    <name evidence="1" type="ORF">GMARGA_LOCUS42351</name>
</gene>
<dbReference type="EMBL" id="CAJVQB010125543">
    <property type="protein sequence ID" value="CAG8853530.1"/>
    <property type="molecule type" value="Genomic_DNA"/>
</dbReference>
<keyword evidence="2" id="KW-1185">Reference proteome</keyword>
<name>A0ABN7XG10_GIGMA</name>
<accession>A0ABN7XG10</accession>
<proteinExistence type="predicted"/>